<keyword evidence="10" id="KW-1185">Reference proteome</keyword>
<evidence type="ECO:0000256" key="5">
    <source>
        <dbReference type="ARBA" id="ARBA00023163"/>
    </source>
</evidence>
<comment type="similarity">
    <text evidence="2">Belongs to the TFB1 family.</text>
</comment>
<dbReference type="Gene3D" id="2.30.29.30">
    <property type="entry name" value="Pleckstrin-homology domain (PH domain)/Phosphotyrosine-binding domain (PTB)"/>
    <property type="match status" value="1"/>
</dbReference>
<feature type="region of interest" description="Disordered" evidence="7">
    <location>
        <begin position="453"/>
        <end position="474"/>
    </location>
</feature>
<dbReference type="FunCoup" id="A0A1Y2G2D5">
    <property type="interactions" value="514"/>
</dbReference>
<evidence type="ECO:0000256" key="2">
    <source>
        <dbReference type="ARBA" id="ARBA00009448"/>
    </source>
</evidence>
<reference evidence="9 10" key="1">
    <citation type="submission" date="2016-07" db="EMBL/GenBank/DDBJ databases">
        <title>Pervasive Adenine N6-methylation of Active Genes in Fungi.</title>
        <authorList>
            <consortium name="DOE Joint Genome Institute"/>
            <person name="Mondo S.J."/>
            <person name="Dannebaum R.O."/>
            <person name="Kuo R.C."/>
            <person name="Labutti K."/>
            <person name="Haridas S."/>
            <person name="Kuo A."/>
            <person name="Salamov A."/>
            <person name="Ahrendt S.R."/>
            <person name="Lipzen A."/>
            <person name="Sullivan W."/>
            <person name="Andreopoulos W.B."/>
            <person name="Clum A."/>
            <person name="Lindquist E."/>
            <person name="Daum C."/>
            <person name="Ramamoorthy G.K."/>
            <person name="Gryganskyi A."/>
            <person name="Culley D."/>
            <person name="Magnuson J.K."/>
            <person name="James T.Y."/>
            <person name="O'Malley M.A."/>
            <person name="Stajich J.E."/>
            <person name="Spatafora J.W."/>
            <person name="Visel A."/>
            <person name="Grigoriev I.V."/>
        </authorList>
    </citation>
    <scope>NUCLEOTIDE SEQUENCE [LARGE SCALE GENOMIC DNA]</scope>
    <source>
        <strain evidence="9 10">62-1032</strain>
    </source>
</reference>
<dbReference type="Gene3D" id="6.10.140.1200">
    <property type="match status" value="1"/>
</dbReference>
<feature type="compositionally biased region" description="Basic and acidic residues" evidence="7">
    <location>
        <begin position="130"/>
        <end position="139"/>
    </location>
</feature>
<dbReference type="EMBL" id="MCGR01000005">
    <property type="protein sequence ID" value="ORY89771.1"/>
    <property type="molecule type" value="Genomic_DNA"/>
</dbReference>
<dbReference type="InterPro" id="IPR013876">
    <property type="entry name" value="TFIIH_BTF_p62_N"/>
</dbReference>
<gene>
    <name evidence="9" type="ORF">BCR35DRAFT_300243</name>
</gene>
<evidence type="ECO:0000256" key="1">
    <source>
        <dbReference type="ARBA" id="ARBA00004123"/>
    </source>
</evidence>
<dbReference type="CDD" id="cd13229">
    <property type="entry name" value="PH_TFIIH"/>
    <property type="match status" value="1"/>
</dbReference>
<dbReference type="SUPFAM" id="SSF50729">
    <property type="entry name" value="PH domain-like"/>
    <property type="match status" value="1"/>
</dbReference>
<feature type="compositionally biased region" description="Gly residues" evidence="7">
    <location>
        <begin position="453"/>
        <end position="473"/>
    </location>
</feature>
<proteinExistence type="inferred from homology"/>
<dbReference type="GO" id="GO:0006289">
    <property type="term" value="P:nucleotide-excision repair"/>
    <property type="evidence" value="ECO:0007669"/>
    <property type="project" value="InterPro"/>
</dbReference>
<dbReference type="GO" id="GO:0006351">
    <property type="term" value="P:DNA-templated transcription"/>
    <property type="evidence" value="ECO:0007669"/>
    <property type="project" value="InterPro"/>
</dbReference>
<evidence type="ECO:0000259" key="8">
    <source>
        <dbReference type="PROSITE" id="PS50858"/>
    </source>
</evidence>
<accession>A0A1Y2G2D5</accession>
<dbReference type="OrthoDB" id="360521at2759"/>
<evidence type="ECO:0000256" key="6">
    <source>
        <dbReference type="ARBA" id="ARBA00023242"/>
    </source>
</evidence>
<protein>
    <recommendedName>
        <fullName evidence="8">BSD domain-containing protein</fullName>
    </recommendedName>
</protein>
<dbReference type="SUPFAM" id="SSF140383">
    <property type="entry name" value="BSD domain-like"/>
    <property type="match status" value="2"/>
</dbReference>
<dbReference type="InterPro" id="IPR011993">
    <property type="entry name" value="PH-like_dom_sf"/>
</dbReference>
<dbReference type="STRING" id="106004.A0A1Y2G2D5"/>
<name>A0A1Y2G2D5_9BASI</name>
<feature type="compositionally biased region" description="Low complexity" evidence="7">
    <location>
        <begin position="166"/>
        <end position="198"/>
    </location>
</feature>
<dbReference type="PROSITE" id="PS50858">
    <property type="entry name" value="BSD"/>
    <property type="match status" value="1"/>
</dbReference>
<keyword evidence="4" id="KW-0805">Transcription regulation</keyword>
<comment type="caution">
    <text evidence="9">The sequence shown here is derived from an EMBL/GenBank/DDBJ whole genome shotgun (WGS) entry which is preliminary data.</text>
</comment>
<keyword evidence="5" id="KW-0804">Transcription</keyword>
<comment type="subcellular location">
    <subcellularLocation>
        <location evidence="1">Nucleus</location>
    </subcellularLocation>
</comment>
<feature type="region of interest" description="Disordered" evidence="7">
    <location>
        <begin position="115"/>
        <end position="199"/>
    </location>
</feature>
<dbReference type="InterPro" id="IPR027079">
    <property type="entry name" value="Tfb1/GTF2H1"/>
</dbReference>
<dbReference type="GO" id="GO:0000439">
    <property type="term" value="C:transcription factor TFIIH core complex"/>
    <property type="evidence" value="ECO:0007669"/>
    <property type="project" value="InterPro"/>
</dbReference>
<evidence type="ECO:0000256" key="7">
    <source>
        <dbReference type="SAM" id="MobiDB-lite"/>
    </source>
</evidence>
<dbReference type="InParanoid" id="A0A1Y2G2D5"/>
<evidence type="ECO:0000256" key="3">
    <source>
        <dbReference type="ARBA" id="ARBA00022737"/>
    </source>
</evidence>
<evidence type="ECO:0000313" key="10">
    <source>
        <dbReference type="Proteomes" id="UP000193467"/>
    </source>
</evidence>
<sequence>MASTSTPGTAIICTAQVTYKKQPSYLSLTPSSLLVSSTPNGPPSLTIPTNRMIVLFASKPTAPKVALKIALSPTSLTQITEESYNFQFTAGASAVSDRERFKKELGEMVAANRARGGIEGGAGDGGASAEKAEERDVKPDLNATGGAAGGGTPNADPKGKGKERPPTTTSTAPTPTSTSMRPSPSTTSQQPQQQQQQTDYHLRKLILQSSPHLLTLHRSLVLTHQLTESDFWSTRQDLLSAARVAHEQLKGKKGGMVDPKPETDERGDVTVKITPQLTREIFEEYPVVARAYDENVPEPLTEEAFWTRYFQSKLFNRNRTANRAAVNTVKDDAIFDRYLGEEDDDIEPKNLQHHDIYRLLDLAATEEDQHEVTNQRDVTMRPGRERAALPLMRRFNEHSERLLNSSLGESVDRNRISFDPGNAGDRNSLYYSDILLDDLIDRTVSDRVALNLGGAGGAAGGATGGGGEGGGKGLMDEVQAQKTVKRTREIMEDWESGLGEFKIDPQDVKASMGDMMASVRQKVERGNREGGAHNTIPRSLLTSLTQVCATSHEFLRLFWGSVLPPKPNDLSALALSSPKERAARAERFKGSLENSLVRLGKVAEQPEGERRRSEEEQRRVEAALIPTREAVEHAIAYYNSRVGV</sequence>
<feature type="domain" description="BSD" evidence="8">
    <location>
        <begin position="265"/>
        <end position="317"/>
    </location>
</feature>
<dbReference type="PANTHER" id="PTHR12856">
    <property type="entry name" value="TRANSCRIPTION INITIATION FACTOR IIH-RELATED"/>
    <property type="match status" value="1"/>
</dbReference>
<evidence type="ECO:0000256" key="4">
    <source>
        <dbReference type="ARBA" id="ARBA00023015"/>
    </source>
</evidence>
<dbReference type="SMART" id="SM00751">
    <property type="entry name" value="BSD"/>
    <property type="match status" value="2"/>
</dbReference>
<keyword evidence="3" id="KW-0677">Repeat</keyword>
<keyword evidence="6" id="KW-0539">Nucleus</keyword>
<dbReference type="Proteomes" id="UP000193467">
    <property type="component" value="Unassembled WGS sequence"/>
</dbReference>
<dbReference type="AlphaFoldDB" id="A0A1Y2G2D5"/>
<dbReference type="Pfam" id="PF08567">
    <property type="entry name" value="PH_TFIIH"/>
    <property type="match status" value="1"/>
</dbReference>
<feature type="compositionally biased region" description="Gly residues" evidence="7">
    <location>
        <begin position="117"/>
        <end position="126"/>
    </location>
</feature>
<dbReference type="Pfam" id="PF03909">
    <property type="entry name" value="BSD"/>
    <property type="match status" value="1"/>
</dbReference>
<dbReference type="InterPro" id="IPR035925">
    <property type="entry name" value="BSD_dom_sf"/>
</dbReference>
<dbReference type="InterPro" id="IPR005607">
    <property type="entry name" value="BSD_dom"/>
</dbReference>
<evidence type="ECO:0000313" key="9">
    <source>
        <dbReference type="EMBL" id="ORY89771.1"/>
    </source>
</evidence>
<organism evidence="9 10">
    <name type="scientific">Leucosporidium creatinivorum</name>
    <dbReference type="NCBI Taxonomy" id="106004"/>
    <lineage>
        <taxon>Eukaryota</taxon>
        <taxon>Fungi</taxon>
        <taxon>Dikarya</taxon>
        <taxon>Basidiomycota</taxon>
        <taxon>Pucciniomycotina</taxon>
        <taxon>Microbotryomycetes</taxon>
        <taxon>Leucosporidiales</taxon>
        <taxon>Leucosporidium</taxon>
    </lineage>
</organism>